<protein>
    <recommendedName>
        <fullName evidence="4">Collagen-like protein</fullName>
    </recommendedName>
</protein>
<reference evidence="2 3" key="1">
    <citation type="journal article" date="2019" name="Int. J. Syst. Evol. Microbiol.">
        <title>The Global Catalogue of Microorganisms (GCM) 10K type strain sequencing project: providing services to taxonomists for standard genome sequencing and annotation.</title>
        <authorList>
            <consortium name="The Broad Institute Genomics Platform"/>
            <consortium name="The Broad Institute Genome Sequencing Center for Infectious Disease"/>
            <person name="Wu L."/>
            <person name="Ma J."/>
        </authorList>
    </citation>
    <scope>NUCLEOTIDE SEQUENCE [LARGE SCALE GENOMIC DNA]</scope>
    <source>
        <strain evidence="2 3">JCM 6924</strain>
    </source>
</reference>
<keyword evidence="3" id="KW-1185">Reference proteome</keyword>
<feature type="region of interest" description="Disordered" evidence="1">
    <location>
        <begin position="28"/>
        <end position="136"/>
    </location>
</feature>
<feature type="compositionally biased region" description="Low complexity" evidence="1">
    <location>
        <begin position="86"/>
        <end position="102"/>
    </location>
</feature>
<name>A0ABN3P3M6_9ACTN</name>
<feature type="compositionally biased region" description="Basic and acidic residues" evidence="1">
    <location>
        <begin position="58"/>
        <end position="80"/>
    </location>
</feature>
<evidence type="ECO:0000256" key="1">
    <source>
        <dbReference type="SAM" id="MobiDB-lite"/>
    </source>
</evidence>
<feature type="compositionally biased region" description="Basic and acidic residues" evidence="1">
    <location>
        <begin position="105"/>
        <end position="125"/>
    </location>
</feature>
<sequence>MYGQLSEINSRDEKTARTNEALVQALIAEQQSTVSKGETPVAPPPSEIVDNPEVVTIKGEKGDKGDPGRPGRDGKDGKDGEDGEDGTSAPAPSPIPGASGLPGEPGKDGKDGADGQPGEKGEKGDPGPPPSDIRITIDGTTYVCTPVAQGSTSFQCDPQEEPTPAESGSAQ</sequence>
<evidence type="ECO:0000313" key="2">
    <source>
        <dbReference type="EMBL" id="GAA2554856.1"/>
    </source>
</evidence>
<accession>A0ABN3P3M6</accession>
<dbReference type="Proteomes" id="UP001501095">
    <property type="component" value="Unassembled WGS sequence"/>
</dbReference>
<evidence type="ECO:0008006" key="4">
    <source>
        <dbReference type="Google" id="ProtNLM"/>
    </source>
</evidence>
<evidence type="ECO:0000313" key="3">
    <source>
        <dbReference type="Proteomes" id="UP001501095"/>
    </source>
</evidence>
<organism evidence="2 3">
    <name type="scientific">Streptomyces levis</name>
    <dbReference type="NCBI Taxonomy" id="285566"/>
    <lineage>
        <taxon>Bacteria</taxon>
        <taxon>Bacillati</taxon>
        <taxon>Actinomycetota</taxon>
        <taxon>Actinomycetes</taxon>
        <taxon>Kitasatosporales</taxon>
        <taxon>Streptomycetaceae</taxon>
        <taxon>Streptomyces</taxon>
    </lineage>
</organism>
<dbReference type="EMBL" id="BAAATM010000022">
    <property type="protein sequence ID" value="GAA2554856.1"/>
    <property type="molecule type" value="Genomic_DNA"/>
</dbReference>
<proteinExistence type="predicted"/>
<dbReference type="PANTHER" id="PTHR24637">
    <property type="entry name" value="COLLAGEN"/>
    <property type="match status" value="1"/>
</dbReference>
<gene>
    <name evidence="2" type="ORF">GCM10010423_65040</name>
</gene>
<feature type="region of interest" description="Disordered" evidence="1">
    <location>
        <begin position="150"/>
        <end position="171"/>
    </location>
</feature>
<comment type="caution">
    <text evidence="2">The sequence shown here is derived from an EMBL/GenBank/DDBJ whole genome shotgun (WGS) entry which is preliminary data.</text>
</comment>